<feature type="transmembrane region" description="Helical" evidence="1">
    <location>
        <begin position="946"/>
        <end position="967"/>
    </location>
</feature>
<dbReference type="InterPro" id="IPR001036">
    <property type="entry name" value="Acrflvin-R"/>
</dbReference>
<dbReference type="SUPFAM" id="SSF82693">
    <property type="entry name" value="Multidrug efflux transporter AcrB pore domain, PN1, PN2, PC1 and PC2 subdomains"/>
    <property type="match status" value="2"/>
</dbReference>
<feature type="transmembrane region" description="Helical" evidence="1">
    <location>
        <begin position="432"/>
        <end position="452"/>
    </location>
</feature>
<accession>E6QLL0</accession>
<keyword evidence="1" id="KW-0472">Membrane</keyword>
<feature type="transmembrane region" description="Helical" evidence="1">
    <location>
        <begin position="886"/>
        <end position="908"/>
    </location>
</feature>
<dbReference type="EMBL" id="CABQ01000185">
    <property type="protein sequence ID" value="CBI08131.1"/>
    <property type="molecule type" value="Genomic_DNA"/>
</dbReference>
<dbReference type="Gene3D" id="3.30.70.1440">
    <property type="entry name" value="Multidrug efflux transporter AcrB pore domain"/>
    <property type="match status" value="1"/>
</dbReference>
<feature type="transmembrane region" description="Helical" evidence="1">
    <location>
        <begin position="1021"/>
        <end position="1044"/>
    </location>
</feature>
<proteinExistence type="predicted"/>
<dbReference type="InterPro" id="IPR027463">
    <property type="entry name" value="AcrB_DN_DC_subdom"/>
</dbReference>
<dbReference type="PRINTS" id="PR00702">
    <property type="entry name" value="ACRIFLAVINRP"/>
</dbReference>
<dbReference type="Gene3D" id="1.20.1640.10">
    <property type="entry name" value="Multidrug efflux transporter AcrB transmembrane domain"/>
    <property type="match status" value="2"/>
</dbReference>
<dbReference type="SUPFAM" id="SSF82866">
    <property type="entry name" value="Multidrug efflux transporter AcrB transmembrane domain"/>
    <property type="match status" value="2"/>
</dbReference>
<comment type="caution">
    <text evidence="2">The sequence shown here is derived from an EMBL/GenBank/DDBJ whole genome shotgun (WGS) entry which is preliminary data.</text>
</comment>
<dbReference type="PANTHER" id="PTHR32063">
    <property type="match status" value="1"/>
</dbReference>
<keyword evidence="1" id="KW-1133">Transmembrane helix</keyword>
<dbReference type="Gene3D" id="3.30.70.1430">
    <property type="entry name" value="Multidrug efflux transporter AcrB pore domain"/>
    <property type="match status" value="2"/>
</dbReference>
<evidence type="ECO:0000313" key="2">
    <source>
        <dbReference type="EMBL" id="CBI08131.1"/>
    </source>
</evidence>
<dbReference type="GO" id="GO:0005886">
    <property type="term" value="C:plasma membrane"/>
    <property type="evidence" value="ECO:0007669"/>
    <property type="project" value="TreeGrafter"/>
</dbReference>
<sequence length="1065" mass="114979">MWLVRVALQRPYTFVILSFLILIAGITSILTTPMDILPEINIPVISVVFTYNGLSADDMAARVVTVCERSLSTTVNNIQRIESQSYYGVGIIKIYFQPSVHVDLAMAQVTSLAQSVLRTMPPGIYPPQILKYDASSVPILQLSLGGQGLSQAQLYDFGENFIREQLATVEGAAVPHPYGGEMRAVMVDAEPTQLASRHLTGADLSNAINLQNLILPSGTEKIGKIEYLVGINSSPAAISELNNLPIRSADGAVIKMSDVAWIHDGFQPQTSFVRENGIPAALLTVTKNGAFSTVTIVNQVIAALPRIKAGLPKALTIHPLDNQALLVTASLRDVVQEAVTAAVLTALMVLVFLGSWRSTLIVGASIPLAILFSITAFSALGATINTMTLGGLALAVGMLVDDATVEIENTYRNLGINKPPVAVAILDSAEQVAVPALVSTMCICIVFIPVTLLSGAAKFIFTPLALAVVFAMIASYLLSRTLVPLLQLYLMPGELSLYQGESDSPQRRSKLWRFHLAFERQFDRFQGGFSSTLEWALAHRILVLSIFAGVSLASCGLAFVLGENFFPYVDAGEMQFHVRPPPGTRIEVSQVIFAQIDAEIRRIIPPDQVGTIMDNIGMPPGGINLVYSTSDVTSNGDGDILIQLSAKHRPTQEWMRILRSDLAKTFPEETFFFEPADITSQTLDFGLPAPINVKVIGQDTEASRKIAVELRNRIQNIRGAVDVFIQQENNEPQIDLDVDRLRSQEFTLTQKDIAENALLALSGSQQTAPNFWLNLKTGVEYPVIVMTPQARLDTISALTRTTINSPLSNTDQLLSNVSETRRTVSPMIVSHYNIQPVLDVYASVDQRDLGGVSRDIEKIIGSISKSLPAGTRVKMSGQVETMNSSFLRLGIGVVAAVVFVYLLMALNFQSWTDPIVILTALPGAMAGVLWMLFLTQTTFSVPSLMGALMTIGVATANSILVVTFANGARAEGKDALTAALEAGRTRLRPVCMTALAMILGMFPMALALGSGGEQNAPIGRAVIGGLLFATVGTLFIVPISYSLLRGKAPVNFEKRLESQIKGEVL</sequence>
<feature type="transmembrane region" description="Helical" evidence="1">
    <location>
        <begin position="987"/>
        <end position="1009"/>
    </location>
</feature>
<dbReference type="SUPFAM" id="SSF82714">
    <property type="entry name" value="Multidrug efflux transporter AcrB TolC docking domain, DN and DC subdomains"/>
    <property type="match status" value="1"/>
</dbReference>
<feature type="transmembrane region" description="Helical" evidence="1">
    <location>
        <begin position="459"/>
        <end position="478"/>
    </location>
</feature>
<dbReference type="AlphaFoldDB" id="E6QLL0"/>
<feature type="transmembrane region" description="Helical" evidence="1">
    <location>
        <begin position="368"/>
        <end position="396"/>
    </location>
</feature>
<keyword evidence="1" id="KW-0812">Transmembrane</keyword>
<dbReference type="Gene3D" id="3.30.2090.10">
    <property type="entry name" value="Multidrug efflux transporter AcrB TolC docking domain, DN and DC subdomains"/>
    <property type="match status" value="2"/>
</dbReference>
<protein>
    <submittedName>
        <fullName evidence="2">Acriflavin resistance protein</fullName>
    </submittedName>
</protein>
<dbReference type="Pfam" id="PF00873">
    <property type="entry name" value="ACR_tran"/>
    <property type="match status" value="1"/>
</dbReference>
<feature type="transmembrane region" description="Helical" evidence="1">
    <location>
        <begin position="914"/>
        <end position="934"/>
    </location>
</feature>
<evidence type="ECO:0000256" key="1">
    <source>
        <dbReference type="SAM" id="Phobius"/>
    </source>
</evidence>
<name>E6QLL0_9ZZZZ</name>
<dbReference type="Gene3D" id="3.30.70.1320">
    <property type="entry name" value="Multidrug efflux transporter AcrB pore domain like"/>
    <property type="match status" value="1"/>
</dbReference>
<feature type="transmembrane region" description="Helical" evidence="1">
    <location>
        <begin position="12"/>
        <end position="31"/>
    </location>
</feature>
<reference evidence="2" key="1">
    <citation type="submission" date="2009-10" db="EMBL/GenBank/DDBJ databases">
        <title>Diversity of trophic interactions inside an arsenic-rich microbial ecosystem.</title>
        <authorList>
            <person name="Bertin P.N."/>
            <person name="Heinrich-Salmeron A."/>
            <person name="Pelletier E."/>
            <person name="Goulhen-Chollet F."/>
            <person name="Arsene-Ploetze F."/>
            <person name="Gallien S."/>
            <person name="Calteau A."/>
            <person name="Vallenet D."/>
            <person name="Casiot C."/>
            <person name="Chane-Woon-Ming B."/>
            <person name="Giloteaux L."/>
            <person name="Barakat M."/>
            <person name="Bonnefoy V."/>
            <person name="Bruneel O."/>
            <person name="Chandler M."/>
            <person name="Cleiss J."/>
            <person name="Duran R."/>
            <person name="Elbaz-Poulichet F."/>
            <person name="Fonknechten N."/>
            <person name="Lauga B."/>
            <person name="Mornico D."/>
            <person name="Ortet P."/>
            <person name="Schaeffer C."/>
            <person name="Siguier P."/>
            <person name="Alexander Thil Smith A."/>
            <person name="Van Dorsselaer A."/>
            <person name="Weissenbach J."/>
            <person name="Medigue C."/>
            <person name="Le Paslier D."/>
        </authorList>
    </citation>
    <scope>NUCLEOTIDE SEQUENCE</scope>
</reference>
<gene>
    <name evidence="2" type="ORF">CARN6_1564</name>
</gene>
<dbReference type="GO" id="GO:0042910">
    <property type="term" value="F:xenobiotic transmembrane transporter activity"/>
    <property type="evidence" value="ECO:0007669"/>
    <property type="project" value="TreeGrafter"/>
</dbReference>
<feature type="transmembrane region" description="Helical" evidence="1">
    <location>
        <begin position="338"/>
        <end position="356"/>
    </location>
</feature>
<organism evidence="2">
    <name type="scientific">mine drainage metagenome</name>
    <dbReference type="NCBI Taxonomy" id="410659"/>
    <lineage>
        <taxon>unclassified sequences</taxon>
        <taxon>metagenomes</taxon>
        <taxon>ecological metagenomes</taxon>
    </lineage>
</organism>
<dbReference type="PANTHER" id="PTHR32063:SF8">
    <property type="entry name" value="CATION EFFLUX PROTEIN"/>
    <property type="match status" value="1"/>
</dbReference>